<dbReference type="Proteomes" id="UP000887577">
    <property type="component" value="Unplaced"/>
</dbReference>
<protein>
    <submittedName>
        <fullName evidence="2">Uncharacterized protein</fullName>
    </submittedName>
</protein>
<reference evidence="2" key="1">
    <citation type="submission" date="2022-11" db="UniProtKB">
        <authorList>
            <consortium name="WormBaseParasite"/>
        </authorList>
    </citation>
    <scope>IDENTIFICATION</scope>
</reference>
<dbReference type="WBParaSite" id="PSU_v2.g1080.t1">
    <property type="protein sequence ID" value="PSU_v2.g1080.t1"/>
    <property type="gene ID" value="PSU_v2.g1080"/>
</dbReference>
<evidence type="ECO:0000313" key="1">
    <source>
        <dbReference type="Proteomes" id="UP000887577"/>
    </source>
</evidence>
<evidence type="ECO:0000313" key="2">
    <source>
        <dbReference type="WBParaSite" id="PSU_v2.g1080.t1"/>
    </source>
</evidence>
<dbReference type="AlphaFoldDB" id="A0A914XYN2"/>
<organism evidence="1 2">
    <name type="scientific">Panagrolaimus superbus</name>
    <dbReference type="NCBI Taxonomy" id="310955"/>
    <lineage>
        <taxon>Eukaryota</taxon>
        <taxon>Metazoa</taxon>
        <taxon>Ecdysozoa</taxon>
        <taxon>Nematoda</taxon>
        <taxon>Chromadorea</taxon>
        <taxon>Rhabditida</taxon>
        <taxon>Tylenchina</taxon>
        <taxon>Panagrolaimomorpha</taxon>
        <taxon>Panagrolaimoidea</taxon>
        <taxon>Panagrolaimidae</taxon>
        <taxon>Panagrolaimus</taxon>
    </lineage>
</organism>
<proteinExistence type="predicted"/>
<keyword evidence="1" id="KW-1185">Reference proteome</keyword>
<sequence>MFTPGIVVNPEKGVGFVNPEKNFVAYVKNEGKKIKVSVISVDAAIPISDELSYDNAKSFMMPFHSLLVFKVLSYV</sequence>
<accession>A0A914XYN2</accession>
<name>A0A914XYN2_9BILA</name>